<gene>
    <name evidence="1" type="ORF">RRG08_055145</name>
</gene>
<evidence type="ECO:0000313" key="2">
    <source>
        <dbReference type="Proteomes" id="UP001283361"/>
    </source>
</evidence>
<keyword evidence="2" id="KW-1185">Reference proteome</keyword>
<evidence type="ECO:0000313" key="1">
    <source>
        <dbReference type="EMBL" id="KAK3730078.1"/>
    </source>
</evidence>
<accession>A0AAE0Y2F9</accession>
<protein>
    <submittedName>
        <fullName evidence="1">Uncharacterized protein</fullName>
    </submittedName>
</protein>
<sequence>MPCDASVIRGWNLAANVPCLATPQLSEVRTLLLMFQRLEPCLATPLINALRFRGWNLAANVPCLATPQLSEVRTLLLMFHALRRLSYQRIHGTLTPDLPVINLVTFLLRFPYQLGLTPTVQSKTNSTGPSSTRFVTVTVS</sequence>
<organism evidence="1 2">
    <name type="scientific">Elysia crispata</name>
    <name type="common">lettuce slug</name>
    <dbReference type="NCBI Taxonomy" id="231223"/>
    <lineage>
        <taxon>Eukaryota</taxon>
        <taxon>Metazoa</taxon>
        <taxon>Spiralia</taxon>
        <taxon>Lophotrochozoa</taxon>
        <taxon>Mollusca</taxon>
        <taxon>Gastropoda</taxon>
        <taxon>Heterobranchia</taxon>
        <taxon>Euthyneura</taxon>
        <taxon>Panpulmonata</taxon>
        <taxon>Sacoglossa</taxon>
        <taxon>Placobranchoidea</taxon>
        <taxon>Plakobranchidae</taxon>
        <taxon>Elysia</taxon>
    </lineage>
</organism>
<proteinExistence type="predicted"/>
<dbReference type="Proteomes" id="UP001283361">
    <property type="component" value="Unassembled WGS sequence"/>
</dbReference>
<reference evidence="1" key="1">
    <citation type="journal article" date="2023" name="G3 (Bethesda)">
        <title>A reference genome for the long-term kleptoplast-retaining sea slug Elysia crispata morphotype clarki.</title>
        <authorList>
            <person name="Eastman K.E."/>
            <person name="Pendleton A.L."/>
            <person name="Shaikh M.A."/>
            <person name="Suttiyut T."/>
            <person name="Ogas R."/>
            <person name="Tomko P."/>
            <person name="Gavelis G."/>
            <person name="Widhalm J.R."/>
            <person name="Wisecaver J.H."/>
        </authorList>
    </citation>
    <scope>NUCLEOTIDE SEQUENCE</scope>
    <source>
        <strain evidence="1">ECLA1</strain>
    </source>
</reference>
<name>A0AAE0Y2F9_9GAST</name>
<dbReference type="AlphaFoldDB" id="A0AAE0Y2F9"/>
<dbReference type="EMBL" id="JAWDGP010007095">
    <property type="protein sequence ID" value="KAK3730078.1"/>
    <property type="molecule type" value="Genomic_DNA"/>
</dbReference>
<comment type="caution">
    <text evidence="1">The sequence shown here is derived from an EMBL/GenBank/DDBJ whole genome shotgun (WGS) entry which is preliminary data.</text>
</comment>